<name>A0A0N8PNA4_9GAMM</name>
<dbReference type="Gene3D" id="3.100.10.10">
    <property type="match status" value="1"/>
</dbReference>
<dbReference type="HAMAP" id="MF_01341">
    <property type="entry name" value="Ribosomal_uL15"/>
    <property type="match status" value="1"/>
</dbReference>
<dbReference type="Pfam" id="PF00828">
    <property type="entry name" value="Ribosomal_L27A"/>
    <property type="match status" value="1"/>
</dbReference>
<keyword evidence="2 4" id="KW-0689">Ribosomal protein</keyword>
<evidence type="ECO:0000256" key="4">
    <source>
        <dbReference type="HAMAP-Rule" id="MF_01341"/>
    </source>
</evidence>
<evidence type="ECO:0000313" key="9">
    <source>
        <dbReference type="Proteomes" id="UP000183104"/>
    </source>
</evidence>
<dbReference type="GO" id="GO:0019843">
    <property type="term" value="F:rRNA binding"/>
    <property type="evidence" value="ECO:0007669"/>
    <property type="project" value="UniProtKB-UniRule"/>
</dbReference>
<dbReference type="PANTHER" id="PTHR12934">
    <property type="entry name" value="50S RIBOSOMAL PROTEIN L15"/>
    <property type="match status" value="1"/>
</dbReference>
<dbReference type="RefSeq" id="WP_054965204.1">
    <property type="nucleotide sequence ID" value="NZ_FMUN01000005.1"/>
</dbReference>
<dbReference type="EMBL" id="FMUN01000005">
    <property type="protein sequence ID" value="SCY42986.1"/>
    <property type="molecule type" value="Genomic_DNA"/>
</dbReference>
<feature type="domain" description="Large ribosomal subunit protein uL15/eL18" evidence="7">
    <location>
        <begin position="77"/>
        <end position="144"/>
    </location>
</feature>
<evidence type="ECO:0000256" key="2">
    <source>
        <dbReference type="ARBA" id="ARBA00022980"/>
    </source>
</evidence>
<dbReference type="GO" id="GO:0003735">
    <property type="term" value="F:structural constituent of ribosome"/>
    <property type="evidence" value="ECO:0007669"/>
    <property type="project" value="InterPro"/>
</dbReference>
<dbReference type="GO" id="GO:0022625">
    <property type="term" value="C:cytosolic large ribosomal subunit"/>
    <property type="evidence" value="ECO:0007669"/>
    <property type="project" value="TreeGrafter"/>
</dbReference>
<dbReference type="NCBIfam" id="TIGR01071">
    <property type="entry name" value="rplO_bact"/>
    <property type="match status" value="1"/>
</dbReference>
<keyword evidence="9" id="KW-1185">Reference proteome</keyword>
<dbReference type="InterPro" id="IPR036227">
    <property type="entry name" value="Ribosomal_uL15/eL18_sf"/>
</dbReference>
<evidence type="ECO:0000259" key="7">
    <source>
        <dbReference type="Pfam" id="PF00828"/>
    </source>
</evidence>
<dbReference type="PATRIC" id="fig|381306.5.peg.1138"/>
<sequence length="146" mass="15795">MKINELKPAPGSRKARKRVGRGESSGWGKTSAKGHKGQKARSGGSIKAGFEGGQMPLQRRLPKRGFHNRFAERYAEIRLDHLNAFEDGAEITEETLRQAGIMKTADRWAKLLGSGNLERRVTVKLSKVTGGARKAVEGAGGTVVEG</sequence>
<dbReference type="InterPro" id="IPR021131">
    <property type="entry name" value="Ribosomal_uL15/eL18"/>
</dbReference>
<evidence type="ECO:0000256" key="6">
    <source>
        <dbReference type="SAM" id="MobiDB-lite"/>
    </source>
</evidence>
<keyword evidence="4" id="KW-0694">RNA-binding</keyword>
<comment type="similarity">
    <text evidence="1 4 5">Belongs to the universal ribosomal protein uL15 family.</text>
</comment>
<proteinExistence type="inferred from homology"/>
<dbReference type="OrthoDB" id="9810293at2"/>
<evidence type="ECO:0000256" key="3">
    <source>
        <dbReference type="ARBA" id="ARBA00023274"/>
    </source>
</evidence>
<dbReference type="AlphaFoldDB" id="A0A0N8PNA4"/>
<dbReference type="InterPro" id="IPR001196">
    <property type="entry name" value="Ribosomal_uL15_CS"/>
</dbReference>
<comment type="subunit">
    <text evidence="4">Part of the 50S ribosomal subunit.</text>
</comment>
<gene>
    <name evidence="4" type="primary">rplO</name>
    <name evidence="8" type="ORF">SAMN05661077_2125</name>
</gene>
<protein>
    <recommendedName>
        <fullName evidence="4">Large ribosomal subunit protein uL15</fullName>
    </recommendedName>
</protein>
<feature type="region of interest" description="Disordered" evidence="6">
    <location>
        <begin position="1"/>
        <end position="63"/>
    </location>
</feature>
<evidence type="ECO:0000256" key="1">
    <source>
        <dbReference type="ARBA" id="ARBA00007320"/>
    </source>
</evidence>
<dbReference type="GO" id="GO:0006412">
    <property type="term" value="P:translation"/>
    <property type="evidence" value="ECO:0007669"/>
    <property type="project" value="UniProtKB-UniRule"/>
</dbReference>
<reference evidence="9" key="1">
    <citation type="submission" date="2016-10" db="EMBL/GenBank/DDBJ databases">
        <authorList>
            <person name="Varghese N."/>
        </authorList>
    </citation>
    <scope>NUCLEOTIDE SEQUENCE [LARGE SCALE GENOMIC DNA]</scope>
    <source>
        <strain evidence="9">HL 19</strain>
    </source>
</reference>
<comment type="function">
    <text evidence="4">Binds to the 23S rRNA.</text>
</comment>
<dbReference type="PANTHER" id="PTHR12934:SF11">
    <property type="entry name" value="LARGE RIBOSOMAL SUBUNIT PROTEIN UL15M"/>
    <property type="match status" value="1"/>
</dbReference>
<organism evidence="8 9">
    <name type="scientific">Thiohalorhabdus denitrificans</name>
    <dbReference type="NCBI Taxonomy" id="381306"/>
    <lineage>
        <taxon>Bacteria</taxon>
        <taxon>Pseudomonadati</taxon>
        <taxon>Pseudomonadota</taxon>
        <taxon>Gammaproteobacteria</taxon>
        <taxon>Thiohalorhabdales</taxon>
        <taxon>Thiohalorhabdaceae</taxon>
        <taxon>Thiohalorhabdus</taxon>
    </lineage>
</organism>
<dbReference type="SUPFAM" id="SSF52080">
    <property type="entry name" value="Ribosomal proteins L15p and L18e"/>
    <property type="match status" value="1"/>
</dbReference>
<dbReference type="STRING" id="381306.AN478_03275"/>
<dbReference type="PROSITE" id="PS00475">
    <property type="entry name" value="RIBOSOMAL_L15"/>
    <property type="match status" value="1"/>
</dbReference>
<dbReference type="InterPro" id="IPR030878">
    <property type="entry name" value="Ribosomal_uL15"/>
</dbReference>
<keyword evidence="4" id="KW-0699">rRNA-binding</keyword>
<dbReference type="InterPro" id="IPR005749">
    <property type="entry name" value="Ribosomal_uL15_bac-type"/>
</dbReference>
<accession>A0A0N8PNA4</accession>
<evidence type="ECO:0000256" key="5">
    <source>
        <dbReference type="RuleBase" id="RU003888"/>
    </source>
</evidence>
<keyword evidence="3 4" id="KW-0687">Ribonucleoprotein</keyword>
<evidence type="ECO:0000313" key="8">
    <source>
        <dbReference type="EMBL" id="SCY42986.1"/>
    </source>
</evidence>
<dbReference type="Proteomes" id="UP000183104">
    <property type="component" value="Unassembled WGS sequence"/>
</dbReference>